<proteinExistence type="predicted"/>
<evidence type="ECO:0000313" key="2">
    <source>
        <dbReference type="EMBL" id="PZO35945.1"/>
    </source>
</evidence>
<dbReference type="SUPFAM" id="SSF52980">
    <property type="entry name" value="Restriction endonuclease-like"/>
    <property type="match status" value="1"/>
</dbReference>
<dbReference type="PANTHER" id="PTHR36558:SF1">
    <property type="entry name" value="RESTRICTION ENDONUCLEASE DOMAIN-CONTAINING PROTEIN-RELATED"/>
    <property type="match status" value="1"/>
</dbReference>
<sequence length="201" mass="22987">MIANLKKNFLTPEEYLAWEAKQEFRHEYIDGEVYAMAGGTIAHNDIALNAYNALRSHLKAMGCRINVADVKVQDRNAKKYFYPDVVVSCNESDRGSRDVISFPKLIIEVLSPSTEGFDRGDKFKYYRRFPSLLEYVLIDADKISIDVYRRGDAGKWELTSYPEDLLESDNPDLFELTSINFQCSLALIYEDVELSAVVEDS</sequence>
<organism evidence="2 3">
    <name type="scientific">Pseudanabaena frigida</name>
    <dbReference type="NCBI Taxonomy" id="945775"/>
    <lineage>
        <taxon>Bacteria</taxon>
        <taxon>Bacillati</taxon>
        <taxon>Cyanobacteriota</taxon>
        <taxon>Cyanophyceae</taxon>
        <taxon>Pseudanabaenales</taxon>
        <taxon>Pseudanabaenaceae</taxon>
        <taxon>Pseudanabaena</taxon>
    </lineage>
</organism>
<dbReference type="CDD" id="cd06260">
    <property type="entry name" value="DUF820-like"/>
    <property type="match status" value="1"/>
</dbReference>
<dbReference type="Gene3D" id="3.90.1570.10">
    <property type="entry name" value="tt1808, chain A"/>
    <property type="match status" value="1"/>
</dbReference>
<gene>
    <name evidence="2" type="ORF">DCF19_22785</name>
</gene>
<dbReference type="PANTHER" id="PTHR36558">
    <property type="entry name" value="GLR1098 PROTEIN"/>
    <property type="match status" value="1"/>
</dbReference>
<comment type="caution">
    <text evidence="2">The sequence shown here is derived from an EMBL/GenBank/DDBJ whole genome shotgun (WGS) entry which is preliminary data.</text>
</comment>
<dbReference type="AlphaFoldDB" id="A0A2W4XN00"/>
<protein>
    <recommendedName>
        <fullName evidence="1">Putative restriction endonuclease domain-containing protein</fullName>
    </recommendedName>
</protein>
<dbReference type="Pfam" id="PF05685">
    <property type="entry name" value="Uma2"/>
    <property type="match status" value="1"/>
</dbReference>
<dbReference type="Proteomes" id="UP000249467">
    <property type="component" value="Unassembled WGS sequence"/>
</dbReference>
<reference evidence="2 3" key="2">
    <citation type="submission" date="2018-06" db="EMBL/GenBank/DDBJ databases">
        <title>Metagenomic assembly of (sub)arctic Cyanobacteria and their associated microbiome from non-axenic cultures.</title>
        <authorList>
            <person name="Baurain D."/>
        </authorList>
    </citation>
    <scope>NUCLEOTIDE SEQUENCE [LARGE SCALE GENOMIC DNA]</scope>
    <source>
        <strain evidence="2">ULC066bin1</strain>
    </source>
</reference>
<reference evidence="2 3" key="1">
    <citation type="submission" date="2018-04" db="EMBL/GenBank/DDBJ databases">
        <authorList>
            <person name="Go L.Y."/>
            <person name="Mitchell J.A."/>
        </authorList>
    </citation>
    <scope>NUCLEOTIDE SEQUENCE [LARGE SCALE GENOMIC DNA]</scope>
    <source>
        <strain evidence="2">ULC066bin1</strain>
    </source>
</reference>
<evidence type="ECO:0000313" key="3">
    <source>
        <dbReference type="Proteomes" id="UP000249467"/>
    </source>
</evidence>
<evidence type="ECO:0000259" key="1">
    <source>
        <dbReference type="Pfam" id="PF05685"/>
    </source>
</evidence>
<accession>A0A2W4XN00</accession>
<dbReference type="InterPro" id="IPR008538">
    <property type="entry name" value="Uma2"/>
</dbReference>
<dbReference type="InterPro" id="IPR011335">
    <property type="entry name" value="Restrct_endonuc-II-like"/>
</dbReference>
<dbReference type="InterPro" id="IPR012296">
    <property type="entry name" value="Nuclease_put_TT1808"/>
</dbReference>
<name>A0A2W4XN00_9CYAN</name>
<dbReference type="EMBL" id="QBML01000047">
    <property type="protein sequence ID" value="PZO35945.1"/>
    <property type="molecule type" value="Genomic_DNA"/>
</dbReference>
<feature type="domain" description="Putative restriction endonuclease" evidence="1">
    <location>
        <begin position="12"/>
        <end position="172"/>
    </location>
</feature>